<dbReference type="OrthoDB" id="3259529at2759"/>
<dbReference type="AlphaFoldDB" id="A0A178D7Z6"/>
<evidence type="ECO:0000313" key="1">
    <source>
        <dbReference type="EMBL" id="OAL38228.1"/>
    </source>
</evidence>
<dbReference type="Proteomes" id="UP000185904">
    <property type="component" value="Unassembled WGS sequence"/>
</dbReference>
<comment type="caution">
    <text evidence="1">The sequence shown here is derived from an EMBL/GenBank/DDBJ whole genome shotgun (WGS) entry which is preliminary data.</text>
</comment>
<sequence>MLDVWGHVESKSPLDLLKADNSTLDPSLFFQLFIVHHQLLSFYNSINVEHLQAALGLLKKLGVDPVTEIEICVPSSRATIAERALNSVFERLPPPDTNLCNDYKDGRPRYRVDGEVPVVLLSDLGLGGETPKIVDQEEHGGQSLYSDEILSFLSVEQIKSLPILTLSSFLQYLAERRHNTMHRIQLEQLVDAMGIEEEWCHHNLLHDAHVRPVMELVQTKMDRVDTFQDPRGMGIDTTRIPGYQYTAD</sequence>
<accession>A0A178D7Z6</accession>
<keyword evidence="2" id="KW-1185">Reference proteome</keyword>
<evidence type="ECO:0000313" key="2">
    <source>
        <dbReference type="Proteomes" id="UP000185904"/>
    </source>
</evidence>
<dbReference type="RefSeq" id="XP_022503240.1">
    <property type="nucleotide sequence ID" value="XM_022640591.1"/>
</dbReference>
<name>A0A178D7Z6_9EURO</name>
<dbReference type="GeneID" id="34585710"/>
<proteinExistence type="predicted"/>
<organism evidence="1 2">
    <name type="scientific">Fonsecaea nubica</name>
    <dbReference type="NCBI Taxonomy" id="856822"/>
    <lineage>
        <taxon>Eukaryota</taxon>
        <taxon>Fungi</taxon>
        <taxon>Dikarya</taxon>
        <taxon>Ascomycota</taxon>
        <taxon>Pezizomycotina</taxon>
        <taxon>Eurotiomycetes</taxon>
        <taxon>Chaetothyriomycetidae</taxon>
        <taxon>Chaetothyriales</taxon>
        <taxon>Herpotrichiellaceae</taxon>
        <taxon>Fonsecaea</taxon>
    </lineage>
</organism>
<reference evidence="1 2" key="1">
    <citation type="submission" date="2016-03" db="EMBL/GenBank/DDBJ databases">
        <title>The draft genome sequence of Fonsecaea nubica causative agent of cutaneous subcutaneous infection in human host.</title>
        <authorList>
            <person name="Costa F."/>
            <person name="Sybren D.H."/>
            <person name="Raittz R.T."/>
            <person name="Weiss V.A."/>
            <person name="Leao A.C."/>
            <person name="Gomes R."/>
            <person name="De Souza E.M."/>
            <person name="Pedrosa F.O."/>
            <person name="Steffens M.B."/>
            <person name="Bombassaro A."/>
            <person name="Tadra-Sfeir M.Z."/>
            <person name="Moreno L.F."/>
            <person name="Najafzadeh M.J."/>
            <person name="Felipe M.S."/>
            <person name="Teixeira M."/>
            <person name="Sun J."/>
            <person name="Xi L."/>
            <person name="Castro M.A."/>
            <person name="Vicente V.A."/>
        </authorList>
    </citation>
    <scope>NUCLEOTIDE SEQUENCE [LARGE SCALE GENOMIC DNA]</scope>
    <source>
        <strain evidence="1 2">CBS 269.64</strain>
    </source>
</reference>
<protein>
    <submittedName>
        <fullName evidence="1">Uncharacterized protein</fullName>
    </submittedName>
</protein>
<dbReference type="EMBL" id="LVCJ01000010">
    <property type="protein sequence ID" value="OAL38228.1"/>
    <property type="molecule type" value="Genomic_DNA"/>
</dbReference>
<gene>
    <name evidence="1" type="ORF">AYO20_02287</name>
</gene>